<dbReference type="Proteomes" id="UP000887565">
    <property type="component" value="Unplaced"/>
</dbReference>
<feature type="compositionally biased region" description="Pro residues" evidence="1">
    <location>
        <begin position="225"/>
        <end position="256"/>
    </location>
</feature>
<feature type="region of interest" description="Disordered" evidence="1">
    <location>
        <begin position="27"/>
        <end position="87"/>
    </location>
</feature>
<dbReference type="WBParaSite" id="nRc.2.0.1.t06570-RA">
    <property type="protein sequence ID" value="nRc.2.0.1.t06570-RA"/>
    <property type="gene ID" value="nRc.2.0.1.g06570"/>
</dbReference>
<evidence type="ECO:0000313" key="2">
    <source>
        <dbReference type="Proteomes" id="UP000887565"/>
    </source>
</evidence>
<feature type="compositionally biased region" description="Low complexity" evidence="1">
    <location>
        <begin position="189"/>
        <end position="200"/>
    </location>
</feature>
<dbReference type="PRINTS" id="PR01217">
    <property type="entry name" value="PRICHEXTENSN"/>
</dbReference>
<feature type="compositionally biased region" description="Basic and acidic residues" evidence="1">
    <location>
        <begin position="169"/>
        <end position="182"/>
    </location>
</feature>
<keyword evidence="2" id="KW-1185">Reference proteome</keyword>
<dbReference type="AlphaFoldDB" id="A0A915HXM2"/>
<proteinExistence type="predicted"/>
<protein>
    <submittedName>
        <fullName evidence="3">WH2 domain-containing protein</fullName>
    </submittedName>
</protein>
<feature type="region of interest" description="Disordered" evidence="1">
    <location>
        <begin position="99"/>
        <end position="273"/>
    </location>
</feature>
<evidence type="ECO:0000256" key="1">
    <source>
        <dbReference type="SAM" id="MobiDB-lite"/>
    </source>
</evidence>
<evidence type="ECO:0000313" key="3">
    <source>
        <dbReference type="WBParaSite" id="nRc.2.0.1.t06570-RA"/>
    </source>
</evidence>
<sequence>MSDKTVRYKNLIFMRSKLLCIFTAGTSKPETARPLPPTPGSKSSTSPAFKGQAPSPPQNSSTNQQIEQQHHLRTLTATGAEITEPSKTIRSIKDQLMSVGGSLGGVTSAAPAPPPPLSSPQPKNVSRASAVLANVSRPPPPSKPPHLISSGDQQVPPPPPSKPPSQKPPLDEVKTRRPDFRTIRPQRPGSSGAKGVSSSVHRSNSEENIHQSPTNQISPLTPNSRPAPPPPPQRPPPLPPALNRPSGAPPPPPLPKNSPVEQPKRPQIMNGSA</sequence>
<reference evidence="3" key="1">
    <citation type="submission" date="2022-11" db="UniProtKB">
        <authorList>
            <consortium name="WormBaseParasite"/>
        </authorList>
    </citation>
    <scope>IDENTIFICATION</scope>
</reference>
<feature type="compositionally biased region" description="Polar residues" evidence="1">
    <location>
        <begin position="58"/>
        <end position="67"/>
    </location>
</feature>
<accession>A0A915HXM2</accession>
<dbReference type="OMA" id="GCHATEN"/>
<organism evidence="2 3">
    <name type="scientific">Romanomermis culicivorax</name>
    <name type="common">Nematode worm</name>
    <dbReference type="NCBI Taxonomy" id="13658"/>
    <lineage>
        <taxon>Eukaryota</taxon>
        <taxon>Metazoa</taxon>
        <taxon>Ecdysozoa</taxon>
        <taxon>Nematoda</taxon>
        <taxon>Enoplea</taxon>
        <taxon>Dorylaimia</taxon>
        <taxon>Mermithida</taxon>
        <taxon>Mermithoidea</taxon>
        <taxon>Mermithidae</taxon>
        <taxon>Romanomermis</taxon>
    </lineage>
</organism>
<feature type="compositionally biased region" description="Pro residues" evidence="1">
    <location>
        <begin position="155"/>
        <end position="167"/>
    </location>
</feature>
<name>A0A915HXM2_ROMCU</name>